<dbReference type="Gene3D" id="3.40.50.2300">
    <property type="match status" value="2"/>
</dbReference>
<dbReference type="PROSITE" id="PS51257">
    <property type="entry name" value="PROKAR_LIPOPROTEIN"/>
    <property type="match status" value="1"/>
</dbReference>
<dbReference type="PANTHER" id="PTHR38038:SF1">
    <property type="entry name" value="PENICILLIN-BINDING PROTEIN ACTIVATOR LPOA"/>
    <property type="match status" value="1"/>
</dbReference>
<dbReference type="CDD" id="cd06339">
    <property type="entry name" value="PBP1_YraM_LppC_lipoprotein-like"/>
    <property type="match status" value="1"/>
</dbReference>
<dbReference type="InterPro" id="IPR007443">
    <property type="entry name" value="LpoA"/>
</dbReference>
<dbReference type="SUPFAM" id="SSF53822">
    <property type="entry name" value="Periplasmic binding protein-like I"/>
    <property type="match status" value="1"/>
</dbReference>
<dbReference type="Gene3D" id="1.25.40.650">
    <property type="match status" value="1"/>
</dbReference>
<keyword evidence="7" id="KW-0449">Lipoprotein</keyword>
<dbReference type="GO" id="GO:0008360">
    <property type="term" value="P:regulation of cell shape"/>
    <property type="evidence" value="ECO:0007669"/>
    <property type="project" value="UniProtKB-KW"/>
</dbReference>
<keyword evidence="3" id="KW-0573">Peptidoglycan synthesis</keyword>
<keyword evidence="2" id="KW-0133">Cell shape</keyword>
<evidence type="ECO:0000256" key="1">
    <source>
        <dbReference type="ARBA" id="ARBA00022729"/>
    </source>
</evidence>
<evidence type="ECO:0000256" key="4">
    <source>
        <dbReference type="ARBA" id="ARBA00023136"/>
    </source>
</evidence>
<evidence type="ECO:0000256" key="5">
    <source>
        <dbReference type="ARBA" id="ARBA00023139"/>
    </source>
</evidence>
<dbReference type="OrthoDB" id="6708821at2"/>
<dbReference type="EMBL" id="LT629736">
    <property type="protein sequence ID" value="SDR75947.1"/>
    <property type="molecule type" value="Genomic_DNA"/>
</dbReference>
<evidence type="ECO:0000313" key="8">
    <source>
        <dbReference type="EMBL" id="SDR75947.1"/>
    </source>
</evidence>
<evidence type="ECO:0000313" key="9">
    <source>
        <dbReference type="Proteomes" id="UP000243207"/>
    </source>
</evidence>
<keyword evidence="5" id="KW-0564">Palmitate</keyword>
<dbReference type="Proteomes" id="UP000243207">
    <property type="component" value="Chromosome I"/>
</dbReference>
<name>A0A1H1LNK2_9GAMM</name>
<keyword evidence="9" id="KW-1185">Reference proteome</keyword>
<evidence type="ECO:0008006" key="10">
    <source>
        <dbReference type="Google" id="ProtNLM"/>
    </source>
</evidence>
<evidence type="ECO:0000256" key="2">
    <source>
        <dbReference type="ARBA" id="ARBA00022960"/>
    </source>
</evidence>
<accession>A0A1H1LNK2</accession>
<evidence type="ECO:0000256" key="6">
    <source>
        <dbReference type="ARBA" id="ARBA00023237"/>
    </source>
</evidence>
<keyword evidence="4" id="KW-0472">Membrane</keyword>
<dbReference type="GO" id="GO:0030234">
    <property type="term" value="F:enzyme regulator activity"/>
    <property type="evidence" value="ECO:0007669"/>
    <property type="project" value="TreeGrafter"/>
</dbReference>
<dbReference type="Gene3D" id="1.25.40.10">
    <property type="entry name" value="Tetratricopeptide repeat domain"/>
    <property type="match status" value="1"/>
</dbReference>
<keyword evidence="1" id="KW-0732">Signal</keyword>
<evidence type="ECO:0000256" key="7">
    <source>
        <dbReference type="ARBA" id="ARBA00023288"/>
    </source>
</evidence>
<keyword evidence="6" id="KW-0998">Cell outer membrane</keyword>
<dbReference type="GO" id="GO:0031241">
    <property type="term" value="C:periplasmic side of cell outer membrane"/>
    <property type="evidence" value="ECO:0007669"/>
    <property type="project" value="TreeGrafter"/>
</dbReference>
<reference evidence="9" key="1">
    <citation type="submission" date="2016-10" db="EMBL/GenBank/DDBJ databases">
        <authorList>
            <person name="Varghese N."/>
            <person name="Submissions S."/>
        </authorList>
    </citation>
    <scope>NUCLEOTIDE SEQUENCE [LARGE SCALE GENOMIC DNA]</scope>
    <source>
        <strain evidence="9">NRRL B-51270</strain>
    </source>
</reference>
<evidence type="ECO:0000256" key="3">
    <source>
        <dbReference type="ARBA" id="ARBA00022984"/>
    </source>
</evidence>
<proteinExistence type="predicted"/>
<dbReference type="AlphaFoldDB" id="A0A1H1LNK2"/>
<dbReference type="GO" id="GO:0009252">
    <property type="term" value="P:peptidoglycan biosynthetic process"/>
    <property type="evidence" value="ECO:0007669"/>
    <property type="project" value="UniProtKB-KW"/>
</dbReference>
<dbReference type="Pfam" id="PF04348">
    <property type="entry name" value="LppC"/>
    <property type="match status" value="1"/>
</dbReference>
<dbReference type="RefSeq" id="WP_093391432.1">
    <property type="nucleotide sequence ID" value="NZ_LT629736.1"/>
</dbReference>
<organism evidence="8 9">
    <name type="scientific">Halopseudomonas xinjiangensis</name>
    <dbReference type="NCBI Taxonomy" id="487184"/>
    <lineage>
        <taxon>Bacteria</taxon>
        <taxon>Pseudomonadati</taxon>
        <taxon>Pseudomonadota</taxon>
        <taxon>Gammaproteobacteria</taxon>
        <taxon>Pseudomonadales</taxon>
        <taxon>Pseudomonadaceae</taxon>
        <taxon>Halopseudomonas</taxon>
    </lineage>
</organism>
<dbReference type="InterPro" id="IPR011990">
    <property type="entry name" value="TPR-like_helical_dom_sf"/>
</dbReference>
<dbReference type="InterPro" id="IPR028082">
    <property type="entry name" value="Peripla_BP_I"/>
</dbReference>
<sequence>MPRINRLPVAAAVLAAILSGCSSPPKQLSDLPRTPQASVEELLKDADSESGAEANLLRLQAARAALMQDRPQQVLSILENIPQSDLPTDQQLLFSTLQAESLLNLGQATGALRALRHPSMQQIETLPTEDQVRIQMLRAKALQATGDPVAAARERVFVDGLLPPEQQQTNQQAIWESLNQASTPALEEAAATATGDLAGWISLALIGRQHGNLDIQVRELKQWQEEFSDHPAAEPLPEAMAQLLELHASRPRHVALLLPFQGPLAGPAQALRDGFLASQYQAYSEGIEQPRVTLYDSTSYTDLMQFYRQAQADGVDWVIGPLERDQVTRLAQMQEIPLPTLALNYTDQATQGDQALFQFGLAPEDEARSAAQRAWNDGHRYMGALVAQTDWAERAYQAFRQEWEAQGGVFVGRETIDQPATMAQQIGDLLQIRESEQRNARVKSVVEDAVVQPTPRQDLDALFLSATPQQARQIKPTLAFQYAADLPVYATSHVYQLSGDPTQNADLEGIMVAEVPWLLSRDDELYASVSQSWPQATGALGRLYAMGIDAQRIFSRLPQMRQHTETRLDGATGELTLTEDGRVSRATEWGVIEDGQVRPAGPSQP</sequence>
<dbReference type="STRING" id="487184.SAMN05216421_0240"/>
<protein>
    <recommendedName>
        <fullName evidence="10">Penicillin-binding protein activator</fullName>
    </recommendedName>
</protein>
<gene>
    <name evidence="8" type="ORF">SAMN05216421_0240</name>
</gene>
<dbReference type="PANTHER" id="PTHR38038">
    <property type="entry name" value="PENICILLIN-BINDING PROTEIN ACTIVATOR LPOA"/>
    <property type="match status" value="1"/>
</dbReference>